<gene>
    <name evidence="2" type="ORF">HJC23_012917</name>
</gene>
<reference evidence="2 3" key="1">
    <citation type="journal article" date="2020" name="G3 (Bethesda)">
        <title>Improved Reference Genome for Cyclotella cryptica CCMP332, a Model for Cell Wall Morphogenesis, Salinity Adaptation, and Lipid Production in Diatoms (Bacillariophyta).</title>
        <authorList>
            <person name="Roberts W.R."/>
            <person name="Downey K.M."/>
            <person name="Ruck E.C."/>
            <person name="Traller J.C."/>
            <person name="Alverson A.J."/>
        </authorList>
    </citation>
    <scope>NUCLEOTIDE SEQUENCE [LARGE SCALE GENOMIC DNA]</scope>
    <source>
        <strain evidence="2 3">CCMP332</strain>
    </source>
</reference>
<accession>A0ABD3Q1X4</accession>
<dbReference type="InterPro" id="IPR024072">
    <property type="entry name" value="DHFR-like_dom_sf"/>
</dbReference>
<dbReference type="SUPFAM" id="SSF53597">
    <property type="entry name" value="Dihydrofolate reductase-like"/>
    <property type="match status" value="1"/>
</dbReference>
<dbReference type="PANTHER" id="PTHR38011:SF11">
    <property type="entry name" value="2,5-DIAMINO-6-RIBOSYLAMINO-4(3H)-PYRIMIDINONE 5'-PHOSPHATE REDUCTASE"/>
    <property type="match status" value="1"/>
</dbReference>
<organism evidence="2 3">
    <name type="scientific">Cyclotella cryptica</name>
    <dbReference type="NCBI Taxonomy" id="29204"/>
    <lineage>
        <taxon>Eukaryota</taxon>
        <taxon>Sar</taxon>
        <taxon>Stramenopiles</taxon>
        <taxon>Ochrophyta</taxon>
        <taxon>Bacillariophyta</taxon>
        <taxon>Coscinodiscophyceae</taxon>
        <taxon>Thalassiosirophycidae</taxon>
        <taxon>Stephanodiscales</taxon>
        <taxon>Stephanodiscaceae</taxon>
        <taxon>Cyclotella</taxon>
    </lineage>
</organism>
<evidence type="ECO:0000313" key="3">
    <source>
        <dbReference type="Proteomes" id="UP001516023"/>
    </source>
</evidence>
<dbReference type="Gene3D" id="3.40.430.10">
    <property type="entry name" value="Dihydrofolate Reductase, subunit A"/>
    <property type="match status" value="1"/>
</dbReference>
<protein>
    <recommendedName>
        <fullName evidence="1">Bacterial bifunctional deaminase-reductase C-terminal domain-containing protein</fullName>
    </recommendedName>
</protein>
<evidence type="ECO:0000313" key="2">
    <source>
        <dbReference type="EMBL" id="KAL3794380.1"/>
    </source>
</evidence>
<dbReference type="Proteomes" id="UP001516023">
    <property type="component" value="Unassembled WGS sequence"/>
</dbReference>
<dbReference type="InterPro" id="IPR002734">
    <property type="entry name" value="RibDG_C"/>
</dbReference>
<dbReference type="EMBL" id="JABMIG020000081">
    <property type="protein sequence ID" value="KAL3794380.1"/>
    <property type="molecule type" value="Genomic_DNA"/>
</dbReference>
<feature type="domain" description="Bacterial bifunctional deaminase-reductase C-terminal" evidence="1">
    <location>
        <begin position="7"/>
        <end position="179"/>
    </location>
</feature>
<dbReference type="AlphaFoldDB" id="A0ABD3Q1X4"/>
<sequence length="187" mass="20860">MKASVYIATTLDGFIASHDGSIGFLNEYQKASPEDGDMGFSSFLASVDLIVMGRKTWDQVVSFGEENWPYGKRAVWVWSRVPESVFVPECRRGQAVVYSLSPDRMMELAKEKGHSHIYIDGGTTIRAFHGSGFVDEYILSRLPLLLGGGIPLFENSNAGNEKMAEMDHLETKSFSNGIVQSHYRVKR</sequence>
<evidence type="ECO:0000259" key="1">
    <source>
        <dbReference type="Pfam" id="PF01872"/>
    </source>
</evidence>
<dbReference type="Pfam" id="PF01872">
    <property type="entry name" value="RibD_C"/>
    <property type="match status" value="1"/>
</dbReference>
<name>A0ABD3Q1X4_9STRA</name>
<dbReference type="PANTHER" id="PTHR38011">
    <property type="entry name" value="DIHYDROFOLATE REDUCTASE FAMILY PROTEIN (AFU_ORTHOLOGUE AFUA_8G06820)"/>
    <property type="match status" value="1"/>
</dbReference>
<dbReference type="InterPro" id="IPR050765">
    <property type="entry name" value="Riboflavin_Biosynth_HTPR"/>
</dbReference>
<keyword evidence="3" id="KW-1185">Reference proteome</keyword>
<proteinExistence type="predicted"/>
<comment type="caution">
    <text evidence="2">The sequence shown here is derived from an EMBL/GenBank/DDBJ whole genome shotgun (WGS) entry which is preliminary data.</text>
</comment>